<proteinExistence type="inferred from homology"/>
<feature type="domain" description="ShKT" evidence="22">
    <location>
        <begin position="743"/>
        <end position="777"/>
    </location>
</feature>
<feature type="domain" description="EGF-like" evidence="20">
    <location>
        <begin position="459"/>
        <end position="495"/>
    </location>
</feature>
<dbReference type="FunFam" id="2.10.25.10:FF:000012">
    <property type="entry name" value="Delta-like protein"/>
    <property type="match status" value="1"/>
</dbReference>
<feature type="disulfide bond" evidence="15">
    <location>
        <begin position="996"/>
        <end position="1005"/>
    </location>
</feature>
<dbReference type="GO" id="GO:0001764">
    <property type="term" value="P:neuron migration"/>
    <property type="evidence" value="ECO:0007669"/>
    <property type="project" value="UniProtKB-ARBA"/>
</dbReference>
<feature type="disulfide bond" evidence="16">
    <location>
        <begin position="704"/>
        <end position="738"/>
    </location>
</feature>
<dbReference type="GO" id="GO:0043005">
    <property type="term" value="C:neuron projection"/>
    <property type="evidence" value="ECO:0007669"/>
    <property type="project" value="UniProtKB-ARBA"/>
</dbReference>
<feature type="domain" description="EGF-like" evidence="20">
    <location>
        <begin position="1045"/>
        <end position="1081"/>
    </location>
</feature>
<dbReference type="GO" id="GO:0050877">
    <property type="term" value="P:nervous system process"/>
    <property type="evidence" value="ECO:0007669"/>
    <property type="project" value="UniProtKB-ARBA"/>
</dbReference>
<feature type="disulfide bond" evidence="15">
    <location>
        <begin position="1071"/>
        <end position="1080"/>
    </location>
</feature>
<name>A0A914BB93_PATMI</name>
<evidence type="ECO:0000256" key="16">
    <source>
        <dbReference type="PROSITE-ProRule" id="PRU01005"/>
    </source>
</evidence>
<dbReference type="PROSITE" id="PS50026">
    <property type="entry name" value="EGF_3"/>
    <property type="match status" value="16"/>
</dbReference>
<feature type="disulfide bond" evidence="15">
    <location>
        <begin position="804"/>
        <end position="813"/>
    </location>
</feature>
<keyword evidence="9" id="KW-0106">Calcium</keyword>
<evidence type="ECO:0000256" key="8">
    <source>
        <dbReference type="ARBA" id="ARBA00022737"/>
    </source>
</evidence>
<feature type="domain" description="EGF-like" evidence="20">
    <location>
        <begin position="663"/>
        <end position="701"/>
    </location>
</feature>
<dbReference type="GO" id="GO:0048646">
    <property type="term" value="P:anatomical structure formation involved in morphogenesis"/>
    <property type="evidence" value="ECO:0007669"/>
    <property type="project" value="UniProtKB-ARBA"/>
</dbReference>
<dbReference type="SUPFAM" id="SSF57184">
    <property type="entry name" value="Growth factor receptor domain"/>
    <property type="match status" value="1"/>
</dbReference>
<keyword evidence="6 18" id="KW-0812">Transmembrane</keyword>
<evidence type="ECO:0000256" key="9">
    <source>
        <dbReference type="ARBA" id="ARBA00022837"/>
    </source>
</evidence>
<feature type="domain" description="EGF-like" evidence="20">
    <location>
        <begin position="541"/>
        <end position="579"/>
    </location>
</feature>
<dbReference type="FunFam" id="2.10.25.10:FF:000173">
    <property type="entry name" value="Neurogenic locus notch protein 2"/>
    <property type="match status" value="1"/>
</dbReference>
<feature type="domain" description="MAM" evidence="21">
    <location>
        <begin position="193"/>
        <end position="363"/>
    </location>
</feature>
<keyword evidence="8" id="KW-0677">Repeat</keyword>
<dbReference type="PRINTS" id="PR00020">
    <property type="entry name" value="MAMDOMAIN"/>
</dbReference>
<evidence type="ECO:0000259" key="20">
    <source>
        <dbReference type="PROSITE" id="PS50026"/>
    </source>
</evidence>
<dbReference type="InterPro" id="IPR009030">
    <property type="entry name" value="Growth_fac_rcpt_cys_sf"/>
</dbReference>
<dbReference type="GO" id="GO:0035282">
    <property type="term" value="P:segmentation"/>
    <property type="evidence" value="ECO:0007669"/>
    <property type="project" value="UniProtKB-ARBA"/>
</dbReference>
<feature type="domain" description="EGF-like" evidence="20">
    <location>
        <begin position="892"/>
        <end position="928"/>
    </location>
</feature>
<dbReference type="OMA" id="ATCYNFT"/>
<protein>
    <submittedName>
        <fullName evidence="23">Uncharacterized protein</fullName>
    </submittedName>
</protein>
<keyword evidence="12 18" id="KW-0472">Membrane</keyword>
<organism evidence="23 24">
    <name type="scientific">Patiria miniata</name>
    <name type="common">Bat star</name>
    <name type="synonym">Asterina miniata</name>
    <dbReference type="NCBI Taxonomy" id="46514"/>
    <lineage>
        <taxon>Eukaryota</taxon>
        <taxon>Metazoa</taxon>
        <taxon>Echinodermata</taxon>
        <taxon>Eleutherozoa</taxon>
        <taxon>Asterozoa</taxon>
        <taxon>Asteroidea</taxon>
        <taxon>Valvatacea</taxon>
        <taxon>Valvatida</taxon>
        <taxon>Asterinidae</taxon>
        <taxon>Patiria</taxon>
    </lineage>
</organism>
<dbReference type="GO" id="GO:0045197">
    <property type="term" value="P:establishment or maintenance of epithelial cell apical/basal polarity"/>
    <property type="evidence" value="ECO:0007669"/>
    <property type="project" value="TreeGrafter"/>
</dbReference>
<evidence type="ECO:0000313" key="24">
    <source>
        <dbReference type="Proteomes" id="UP000887568"/>
    </source>
</evidence>
<keyword evidence="11 18" id="KW-1133">Transmembrane helix</keyword>
<dbReference type="GO" id="GO:0019904">
    <property type="term" value="F:protein domain specific binding"/>
    <property type="evidence" value="ECO:0007669"/>
    <property type="project" value="UniProtKB-ARBA"/>
</dbReference>
<feature type="domain" description="EGF-like" evidence="20">
    <location>
        <begin position="499"/>
        <end position="536"/>
    </location>
</feature>
<dbReference type="SUPFAM" id="SSF49899">
    <property type="entry name" value="Concanavalin A-like lectins/glucanases"/>
    <property type="match status" value="2"/>
</dbReference>
<evidence type="ECO:0000256" key="19">
    <source>
        <dbReference type="SAM" id="SignalP"/>
    </source>
</evidence>
<evidence type="ECO:0000256" key="11">
    <source>
        <dbReference type="ARBA" id="ARBA00022989"/>
    </source>
</evidence>
<evidence type="ECO:0000256" key="12">
    <source>
        <dbReference type="ARBA" id="ARBA00023136"/>
    </source>
</evidence>
<dbReference type="InterPro" id="IPR013320">
    <property type="entry name" value="ConA-like_dom_sf"/>
</dbReference>
<evidence type="ECO:0000313" key="23">
    <source>
        <dbReference type="EnsemblMetazoa" id="XP_038072707.1"/>
    </source>
</evidence>
<evidence type="ECO:0000256" key="1">
    <source>
        <dbReference type="ARBA" id="ARBA00004251"/>
    </source>
</evidence>
<dbReference type="GO" id="GO:0005509">
    <property type="term" value="F:calcium ion binding"/>
    <property type="evidence" value="ECO:0007669"/>
    <property type="project" value="InterPro"/>
</dbReference>
<dbReference type="PRINTS" id="PR00010">
    <property type="entry name" value="EGFBLOOD"/>
</dbReference>
<feature type="disulfide bond" evidence="15">
    <location>
        <begin position="485"/>
        <end position="494"/>
    </location>
</feature>
<dbReference type="PROSITE" id="PS00010">
    <property type="entry name" value="ASX_HYDROXYL"/>
    <property type="match status" value="7"/>
</dbReference>
<dbReference type="PROSITE" id="PS01186">
    <property type="entry name" value="EGF_2"/>
    <property type="match status" value="10"/>
</dbReference>
<feature type="domain" description="MAM" evidence="21">
    <location>
        <begin position="25"/>
        <end position="197"/>
    </location>
</feature>
<feature type="disulfide bond" evidence="15">
    <location>
        <begin position="651"/>
        <end position="660"/>
    </location>
</feature>
<dbReference type="GO" id="GO:0016358">
    <property type="term" value="P:dendrite development"/>
    <property type="evidence" value="ECO:0007669"/>
    <property type="project" value="UniProtKB-ARBA"/>
</dbReference>
<dbReference type="Pfam" id="PF01549">
    <property type="entry name" value="ShK"/>
    <property type="match status" value="1"/>
</dbReference>
<keyword evidence="13 15" id="KW-1015">Disulfide bond</keyword>
<feature type="compositionally biased region" description="Polar residues" evidence="17">
    <location>
        <begin position="1186"/>
        <end position="1201"/>
    </location>
</feature>
<dbReference type="SMART" id="SM00181">
    <property type="entry name" value="EGF"/>
    <property type="match status" value="16"/>
</dbReference>
<keyword evidence="4" id="KW-1003">Cell membrane</keyword>
<feature type="region of interest" description="Disordered" evidence="17">
    <location>
        <begin position="1090"/>
        <end position="1238"/>
    </location>
</feature>
<feature type="disulfide bond" evidence="15">
    <location>
        <begin position="691"/>
        <end position="700"/>
    </location>
</feature>
<evidence type="ECO:0000256" key="18">
    <source>
        <dbReference type="SAM" id="Phobius"/>
    </source>
</evidence>
<dbReference type="InterPro" id="IPR049883">
    <property type="entry name" value="NOTCH1_EGF-like"/>
</dbReference>
<dbReference type="InterPro" id="IPR003582">
    <property type="entry name" value="ShKT_dom"/>
</dbReference>
<feature type="domain" description="EGF-like" evidence="20">
    <location>
        <begin position="930"/>
        <end position="968"/>
    </location>
</feature>
<dbReference type="PROSITE" id="PS00022">
    <property type="entry name" value="EGF_1"/>
    <property type="match status" value="15"/>
</dbReference>
<dbReference type="GO" id="GO:0030097">
    <property type="term" value="P:hemopoiesis"/>
    <property type="evidence" value="ECO:0007669"/>
    <property type="project" value="UniProtKB-ARBA"/>
</dbReference>
<feature type="disulfide bond" evidence="15">
    <location>
        <begin position="569"/>
        <end position="578"/>
    </location>
</feature>
<evidence type="ECO:0000256" key="7">
    <source>
        <dbReference type="ARBA" id="ARBA00022729"/>
    </source>
</evidence>
<evidence type="ECO:0000256" key="5">
    <source>
        <dbReference type="ARBA" id="ARBA00022536"/>
    </source>
</evidence>
<dbReference type="RefSeq" id="XP_038072707.1">
    <property type="nucleotide sequence ID" value="XM_038216779.1"/>
</dbReference>
<dbReference type="Pfam" id="PF07645">
    <property type="entry name" value="EGF_CA"/>
    <property type="match status" value="1"/>
</dbReference>
<dbReference type="GO" id="GO:0023052">
    <property type="term" value="P:signaling"/>
    <property type="evidence" value="ECO:0007669"/>
    <property type="project" value="UniProtKB-ARBA"/>
</dbReference>
<feature type="disulfide bond" evidence="15">
    <location>
        <begin position="939"/>
        <end position="956"/>
    </location>
</feature>
<dbReference type="GO" id="GO:0048667">
    <property type="term" value="P:cell morphogenesis involved in neuron differentiation"/>
    <property type="evidence" value="ECO:0007669"/>
    <property type="project" value="UniProtKB-ARBA"/>
</dbReference>
<keyword evidence="3" id="KW-0217">Developmental protein</keyword>
<feature type="domain" description="EGF-like" evidence="20">
    <location>
        <begin position="854"/>
        <end position="890"/>
    </location>
</feature>
<dbReference type="InterPro" id="IPR000152">
    <property type="entry name" value="EGF-type_Asp/Asn_hydroxyl_site"/>
</dbReference>
<evidence type="ECO:0000259" key="22">
    <source>
        <dbReference type="PROSITE" id="PS51670"/>
    </source>
</evidence>
<dbReference type="FunFam" id="2.10.25.10:FF:000391">
    <property type="entry name" value="Weary, isoform C"/>
    <property type="match status" value="3"/>
</dbReference>
<dbReference type="FunFam" id="2.10.25.10:FF:000031">
    <property type="entry name" value="neurogenic locus notch homolog protein 3"/>
    <property type="match status" value="1"/>
</dbReference>
<evidence type="ECO:0000256" key="13">
    <source>
        <dbReference type="ARBA" id="ARBA00023157"/>
    </source>
</evidence>
<feature type="disulfide bond" evidence="15">
    <location>
        <begin position="1033"/>
        <end position="1042"/>
    </location>
</feature>
<evidence type="ECO:0000256" key="6">
    <source>
        <dbReference type="ARBA" id="ARBA00022692"/>
    </source>
</evidence>
<dbReference type="SMART" id="SM00137">
    <property type="entry name" value="MAM"/>
    <property type="match status" value="2"/>
</dbReference>
<dbReference type="InterPro" id="IPR051022">
    <property type="entry name" value="Notch_Cell-Fate_Det"/>
</dbReference>
<dbReference type="Pfam" id="PF00008">
    <property type="entry name" value="EGF"/>
    <property type="match status" value="10"/>
</dbReference>
<dbReference type="OrthoDB" id="420380at2759"/>
<keyword evidence="5 15" id="KW-0245">EGF-like domain</keyword>
<dbReference type="FunFam" id="2.10.25.10:FF:000123">
    <property type="entry name" value="Crumbs homolog 1 (Drosophila)"/>
    <property type="match status" value="1"/>
</dbReference>
<feature type="compositionally biased region" description="Polar residues" evidence="17">
    <location>
        <begin position="1228"/>
        <end position="1238"/>
    </location>
</feature>
<dbReference type="PANTHER" id="PTHR24049">
    <property type="entry name" value="CRUMBS FAMILY MEMBER"/>
    <property type="match status" value="1"/>
</dbReference>
<feature type="disulfide bond" evidence="15">
    <location>
        <begin position="443"/>
        <end position="452"/>
    </location>
</feature>
<dbReference type="EnsemblMetazoa" id="XM_038216779.1">
    <property type="protein sequence ID" value="XP_038072707.1"/>
    <property type="gene ID" value="LOC119741108"/>
</dbReference>
<feature type="signal peptide" evidence="19">
    <location>
        <begin position="1"/>
        <end position="24"/>
    </location>
</feature>
<dbReference type="SMART" id="SM00254">
    <property type="entry name" value="ShKT"/>
    <property type="match status" value="2"/>
</dbReference>
<accession>A0A914BB93</accession>
<dbReference type="InterPro" id="IPR000998">
    <property type="entry name" value="MAM_dom"/>
</dbReference>
<dbReference type="CDD" id="cd06263">
    <property type="entry name" value="MAM"/>
    <property type="match status" value="2"/>
</dbReference>
<keyword evidence="24" id="KW-1185">Reference proteome</keyword>
<dbReference type="FunFam" id="2.10.25.10:FF:000327">
    <property type="entry name" value="neurogenic locus notch homolog protein 4"/>
    <property type="match status" value="1"/>
</dbReference>
<feature type="domain" description="EGF-like" evidence="20">
    <location>
        <begin position="625"/>
        <end position="661"/>
    </location>
</feature>
<feature type="disulfide bond" evidence="15">
    <location>
        <begin position="958"/>
        <end position="967"/>
    </location>
</feature>
<feature type="disulfide bond" evidence="15">
    <location>
        <begin position="610"/>
        <end position="619"/>
    </location>
</feature>
<dbReference type="Pfam" id="PF00629">
    <property type="entry name" value="MAM"/>
    <property type="match status" value="2"/>
</dbReference>
<evidence type="ECO:0000256" key="4">
    <source>
        <dbReference type="ARBA" id="ARBA00022475"/>
    </source>
</evidence>
<evidence type="ECO:0000259" key="21">
    <source>
        <dbReference type="PROSITE" id="PS50060"/>
    </source>
</evidence>
<feature type="domain" description="EGF-like" evidence="20">
    <location>
        <begin position="816"/>
        <end position="852"/>
    </location>
</feature>
<feature type="disulfide bond" evidence="15">
    <location>
        <begin position="550"/>
        <end position="567"/>
    </location>
</feature>
<feature type="disulfide bond" evidence="16">
    <location>
        <begin position="743"/>
        <end position="777"/>
    </location>
</feature>
<dbReference type="Proteomes" id="UP000887568">
    <property type="component" value="Unplaced"/>
</dbReference>
<feature type="chain" id="PRO_5037678980" evidence="19">
    <location>
        <begin position="25"/>
        <end position="1307"/>
    </location>
</feature>
<reference evidence="23" key="1">
    <citation type="submission" date="2022-11" db="UniProtKB">
        <authorList>
            <consortium name="EnsemblMetazoa"/>
        </authorList>
    </citation>
    <scope>IDENTIFICATION</scope>
</reference>
<evidence type="ECO:0000256" key="14">
    <source>
        <dbReference type="ARBA" id="ARBA00023180"/>
    </source>
</evidence>
<dbReference type="SMART" id="SM00179">
    <property type="entry name" value="EGF_CA"/>
    <property type="match status" value="16"/>
</dbReference>
<dbReference type="Gene3D" id="2.60.120.200">
    <property type="match status" value="2"/>
</dbReference>
<dbReference type="PROSITE" id="PS51670">
    <property type="entry name" value="SHKT"/>
    <property type="match status" value="2"/>
</dbReference>
<dbReference type="GO" id="GO:0007157">
    <property type="term" value="P:heterophilic cell-cell adhesion via plasma membrane cell adhesion molecules"/>
    <property type="evidence" value="ECO:0007669"/>
    <property type="project" value="TreeGrafter"/>
</dbReference>
<feature type="transmembrane region" description="Helical" evidence="18">
    <location>
        <begin position="1242"/>
        <end position="1264"/>
    </location>
</feature>
<keyword evidence="7 19" id="KW-0732">Signal</keyword>
<feature type="disulfide bond" evidence="15">
    <location>
        <begin position="918"/>
        <end position="927"/>
    </location>
</feature>
<dbReference type="Gene3D" id="2.10.25.10">
    <property type="entry name" value="Laminin"/>
    <property type="match status" value="16"/>
</dbReference>
<comment type="caution">
    <text evidence="15">Lacks conserved residue(s) required for the propagation of feature annotation.</text>
</comment>
<dbReference type="GO" id="GO:0009952">
    <property type="term" value="P:anterior/posterior pattern specification"/>
    <property type="evidence" value="ECO:0007669"/>
    <property type="project" value="UniProtKB-ARBA"/>
</dbReference>
<comment type="subcellular location">
    <subcellularLocation>
        <location evidence="1">Cell membrane</location>
        <topology evidence="1">Single-pass type I membrane protein</topology>
    </subcellularLocation>
</comment>
<feature type="domain" description="EGF-like" evidence="20">
    <location>
        <begin position="970"/>
        <end position="1006"/>
    </location>
</feature>
<keyword evidence="14" id="KW-0325">Glycoprotein</keyword>
<dbReference type="FunFam" id="2.10.25.10:FF:000066">
    <property type="entry name" value="FAT atypical cadherin 4"/>
    <property type="match status" value="1"/>
</dbReference>
<feature type="disulfide bond" evidence="15">
    <location>
        <begin position="402"/>
        <end position="411"/>
    </location>
</feature>
<dbReference type="PROSITE" id="PS01187">
    <property type="entry name" value="EGF_CA"/>
    <property type="match status" value="4"/>
</dbReference>
<feature type="domain" description="EGF-like" evidence="20">
    <location>
        <begin position="416"/>
        <end position="453"/>
    </location>
</feature>
<feature type="domain" description="EGF-like" evidence="20">
    <location>
        <begin position="778"/>
        <end position="814"/>
    </location>
</feature>
<evidence type="ECO:0000256" key="10">
    <source>
        <dbReference type="ARBA" id="ARBA00022889"/>
    </source>
</evidence>
<dbReference type="FunFam" id="2.10.25.10:FF:000122">
    <property type="entry name" value="Protein crumbs homolog 2"/>
    <property type="match status" value="1"/>
</dbReference>
<sequence length="1307" mass="143385">MHATMGYTVGIAVLVLTFVAASLSQECTFDEAVNPMCGWIGSRGSDYYWQLREGSTPAKNTGPPNDRSGSGKYMLARSSIETRKGLQRLPKRSRARLTSPTLTIGPQRKLLRFYYFMFGKQIGGMAVFVAVRGDTSPPSPVWRRRGNLGVIWHMGEIRLPANSTVKVVFEAAVGKGVAGDIAIDDITINDLAADCTFESAGGLVPIEPPCLFEEASEDHFDWQENTGKTPTRRTGPAIDHTLEQSRGTYKYIEATGPNQGEKAHLLSPRYTKIQGDCDVSFWYHMYGEHVGHLKVHIMKHPGHLGEPYFTQAGDHGNIWIEGHFNITNIVGSYRVVFEGIRGDGSSGDIAIDDVRLLGPHCITAESLRELQRNESRRDNCSPNPCSHGGSCQQVIGGYRCNCTEGWGGVNCNRELLRSSCSSRPCVNDGHCVVINSTTYTCECPLGWTGENCEIEDTDSSSGCDPNPCQNEATCYNFTTYYECDCKEGWTGGDCEIEDIPDPCEVSPCRPGGVCIPQPDGSYTCTCREGFVGFNCETEVQLTDPCESQPCQNDGTCRGTVREETYMCICTPEWLGTNCEIDTSNVDKCLSNPCQNEATCSSFTDRYECLCTERYTGGDCEIDRASIDKCASSPCQNDATCSSFFDRYECLCPSGWTGENCEEDVDECSLPTSPCQNGGMCNNTIGGYNCTCPRGWHSQNCDLECADSNKNCMYWAAVGECKVNPNYMLIYCQKACGVCQNYICEDSHESCPKWKKLGECTKNPYYMMANCHYSCGVCIDDECASSPCQNAATCVDGVDSYTCTCTPGFKGVNCEIDIDDCLTQPCMNNGTCIDLPNGFECRCTEWYRGFTCELEADFCTSEPCLNNGTCTDDLRGYNCTCPEGFDGINCEIEINECGSSPCQHGGRCEDQTNGYVCHCPPEWTGPECQFDFDECKSNPCTNGGTCYHGVGNRLYICYCPRGWQGSNCELEVNECLSLPCRNGATCQDLLDGFNCSCTAGWTGPTCATDISECASSPCLRGECIEGANQYECLCYPGFTGVHCEIDVDECLSDPCLNGGVCLNLDNRHDCICPLNWQGRYCEQAVTTIPATTQRTTPRTTPRAIPHHGSDSWSDFDSDFQESSYPISSDTEFTTPIDEETDTDEGPSGMGGGTEVNTQSQEPETEDATSPKIELVETTLLEEIETTSDSQTTDVNRPSTPGKTTPREDNNVLPKIEATPKSTGVKDNGTGKSKQSNPPSTGHIIAVVFGGLLFIAIVVFLVIVLVRQRRKSRIGKYEHFSMDSKDAVAWKEMDTRSYNDSINTESSNM</sequence>
<dbReference type="FunFam" id="2.10.25.10:FF:000255">
    <property type="entry name" value="Sushi, nidogen and EGF-like domains 1"/>
    <property type="match status" value="1"/>
</dbReference>
<evidence type="ECO:0000256" key="17">
    <source>
        <dbReference type="SAM" id="MobiDB-lite"/>
    </source>
</evidence>
<feature type="disulfide bond" evidence="15">
    <location>
        <begin position="526"/>
        <end position="535"/>
    </location>
</feature>
<feature type="domain" description="EGF-like" evidence="20">
    <location>
        <begin position="1008"/>
        <end position="1043"/>
    </location>
</feature>
<dbReference type="GO" id="GO:0007154">
    <property type="term" value="P:cell communication"/>
    <property type="evidence" value="ECO:0007669"/>
    <property type="project" value="UniProtKB-ARBA"/>
</dbReference>
<evidence type="ECO:0000256" key="3">
    <source>
        <dbReference type="ARBA" id="ARBA00022473"/>
    </source>
</evidence>
<dbReference type="FunFam" id="2.10.25.10:FF:000172">
    <property type="entry name" value="FAT atypical cadherin 3"/>
    <property type="match status" value="1"/>
</dbReference>
<feature type="disulfide bond" evidence="15">
    <location>
        <begin position="842"/>
        <end position="851"/>
    </location>
</feature>
<comment type="similarity">
    <text evidence="2">Belongs to the nephronectin family.</text>
</comment>
<dbReference type="GO" id="GO:0032991">
    <property type="term" value="C:protein-containing complex"/>
    <property type="evidence" value="ECO:0007669"/>
    <property type="project" value="TreeGrafter"/>
</dbReference>
<dbReference type="CDD" id="cd00054">
    <property type="entry name" value="EGF_CA"/>
    <property type="match status" value="14"/>
</dbReference>
<dbReference type="GeneID" id="119741108"/>
<dbReference type="InterPro" id="IPR000742">
    <property type="entry name" value="EGF"/>
</dbReference>
<dbReference type="FunFam" id="2.10.25.10:FF:000143">
    <property type="entry name" value="Protein crumbs 1"/>
    <property type="match status" value="3"/>
</dbReference>
<keyword evidence="10" id="KW-0130">Cell adhesion</keyword>
<dbReference type="SUPFAM" id="SSF57196">
    <property type="entry name" value="EGF/Laminin"/>
    <property type="match status" value="12"/>
</dbReference>
<feature type="domain" description="EGF-like" evidence="20">
    <location>
        <begin position="376"/>
        <end position="412"/>
    </location>
</feature>
<dbReference type="GO" id="GO:0048863">
    <property type="term" value="P:stem cell differentiation"/>
    <property type="evidence" value="ECO:0007669"/>
    <property type="project" value="UniProtKB-ARBA"/>
</dbReference>
<feature type="disulfide bond" evidence="15">
    <location>
        <begin position="1012"/>
        <end position="1022"/>
    </location>
</feature>
<feature type="disulfide bond" evidence="15">
    <location>
        <begin position="880"/>
        <end position="889"/>
    </location>
</feature>
<dbReference type="PROSITE" id="PS50060">
    <property type="entry name" value="MAM_2"/>
    <property type="match status" value="2"/>
</dbReference>
<feature type="compositionally biased region" description="Low complexity" evidence="17">
    <location>
        <begin position="1090"/>
        <end position="1102"/>
    </location>
</feature>
<dbReference type="InterPro" id="IPR013032">
    <property type="entry name" value="EGF-like_CS"/>
</dbReference>
<dbReference type="GO" id="GO:0009887">
    <property type="term" value="P:animal organ morphogenesis"/>
    <property type="evidence" value="ECO:0007669"/>
    <property type="project" value="UniProtKB-ARBA"/>
</dbReference>
<dbReference type="InterPro" id="IPR001881">
    <property type="entry name" value="EGF-like_Ca-bd_dom"/>
</dbReference>
<dbReference type="Pfam" id="PF12661">
    <property type="entry name" value="hEGF"/>
    <property type="match status" value="3"/>
</dbReference>
<feature type="domain" description="ShKT" evidence="22">
    <location>
        <begin position="704"/>
        <end position="738"/>
    </location>
</feature>
<dbReference type="GO" id="GO:0005886">
    <property type="term" value="C:plasma membrane"/>
    <property type="evidence" value="ECO:0007669"/>
    <property type="project" value="UniProtKB-SubCell"/>
</dbReference>
<evidence type="ECO:0000256" key="15">
    <source>
        <dbReference type="PROSITE-ProRule" id="PRU00076"/>
    </source>
</evidence>
<feature type="domain" description="EGF-like" evidence="20">
    <location>
        <begin position="584"/>
        <end position="620"/>
    </location>
</feature>
<dbReference type="InterPro" id="IPR018097">
    <property type="entry name" value="EGF_Ca-bd_CS"/>
</dbReference>
<evidence type="ECO:0000256" key="2">
    <source>
        <dbReference type="ARBA" id="ARBA00009738"/>
    </source>
</evidence>
<dbReference type="PANTHER" id="PTHR24049:SF22">
    <property type="entry name" value="DROSOPHILA CRUMBS HOMOLOG"/>
    <property type="match status" value="1"/>
</dbReference>